<dbReference type="OrthoDB" id="9794225at2"/>
<feature type="transmembrane region" description="Helical" evidence="5">
    <location>
        <begin position="240"/>
        <end position="260"/>
    </location>
</feature>
<evidence type="ECO:0000256" key="5">
    <source>
        <dbReference type="SAM" id="Phobius"/>
    </source>
</evidence>
<feature type="transmembrane region" description="Helical" evidence="5">
    <location>
        <begin position="304"/>
        <end position="321"/>
    </location>
</feature>
<evidence type="ECO:0000256" key="4">
    <source>
        <dbReference type="ARBA" id="ARBA00023136"/>
    </source>
</evidence>
<protein>
    <submittedName>
        <fullName evidence="7">Calcium/sodium antiporter</fullName>
    </submittedName>
</protein>
<dbReference type="InterPro" id="IPR004481">
    <property type="entry name" value="K/Na/Ca-exchanger"/>
</dbReference>
<feature type="transmembrane region" description="Helical" evidence="5">
    <location>
        <begin position="124"/>
        <end position="143"/>
    </location>
</feature>
<evidence type="ECO:0000313" key="7">
    <source>
        <dbReference type="EMBL" id="QCF27754.1"/>
    </source>
</evidence>
<sequence>MAWVAVIVGLIVLIWSADRFVDGASGTARYAGMPPLLIGMIIVGFGTSAPEMVISAFAASEGNPGIALGNAYGSNISNIALILGFTAVLSPIFMRNSAIRRELPLLTLATLVAGWQLWDGELSRMDGIVLLLLFFVIMGYAVFKAMRGEAEPLGGEPDSEVLQHSMSLGRSLFWLVLGLVLLIISSRALVWGAVEVARALGVTDLVIGLTVVAIGTSLPELASSLAAVRKGEHDLAFGNILGSNIFNTLAVVGIAATIQPMSVEPVVLWRDWSIMIALTLGLFIMAWGFRILGPGRITRPEGGLMLVLYAGYLYWVVTSATT</sequence>
<comment type="subcellular location">
    <subcellularLocation>
        <location evidence="1">Membrane</location>
        <topology evidence="1">Multi-pass membrane protein</topology>
    </subcellularLocation>
</comment>
<evidence type="ECO:0000256" key="3">
    <source>
        <dbReference type="ARBA" id="ARBA00022989"/>
    </source>
</evidence>
<dbReference type="Pfam" id="PF01699">
    <property type="entry name" value="Na_Ca_ex"/>
    <property type="match status" value="2"/>
</dbReference>
<organism evidence="7 8">
    <name type="scientific">Hydrocarboniclastica marina</name>
    <dbReference type="NCBI Taxonomy" id="2259620"/>
    <lineage>
        <taxon>Bacteria</taxon>
        <taxon>Pseudomonadati</taxon>
        <taxon>Pseudomonadota</taxon>
        <taxon>Gammaproteobacteria</taxon>
        <taxon>Alteromonadales</taxon>
        <taxon>Alteromonadaceae</taxon>
        <taxon>Hydrocarboniclastica</taxon>
    </lineage>
</organism>
<keyword evidence="3 5" id="KW-1133">Transmembrane helix</keyword>
<dbReference type="InterPro" id="IPR004837">
    <property type="entry name" value="NaCa_Exmemb"/>
</dbReference>
<feature type="transmembrane region" description="Helical" evidence="5">
    <location>
        <begin position="206"/>
        <end position="228"/>
    </location>
</feature>
<evidence type="ECO:0000313" key="8">
    <source>
        <dbReference type="Proteomes" id="UP000298049"/>
    </source>
</evidence>
<evidence type="ECO:0000256" key="2">
    <source>
        <dbReference type="ARBA" id="ARBA00022692"/>
    </source>
</evidence>
<evidence type="ECO:0000256" key="1">
    <source>
        <dbReference type="ARBA" id="ARBA00004141"/>
    </source>
</evidence>
<feature type="domain" description="Sodium/calcium exchanger membrane region" evidence="6">
    <location>
        <begin position="171"/>
        <end position="317"/>
    </location>
</feature>
<dbReference type="AlphaFoldDB" id="A0A4P7XM92"/>
<dbReference type="PANTHER" id="PTHR10846:SF8">
    <property type="entry name" value="INNER MEMBRANE PROTEIN YRBG"/>
    <property type="match status" value="1"/>
</dbReference>
<gene>
    <name evidence="7" type="ORF">soil367_01185</name>
</gene>
<dbReference type="GO" id="GO:0005262">
    <property type="term" value="F:calcium channel activity"/>
    <property type="evidence" value="ECO:0007669"/>
    <property type="project" value="TreeGrafter"/>
</dbReference>
<keyword evidence="2 5" id="KW-0812">Transmembrane</keyword>
<feature type="domain" description="Sodium/calcium exchanger membrane region" evidence="6">
    <location>
        <begin position="2"/>
        <end position="141"/>
    </location>
</feature>
<dbReference type="PANTHER" id="PTHR10846">
    <property type="entry name" value="SODIUM/POTASSIUM/CALCIUM EXCHANGER"/>
    <property type="match status" value="1"/>
</dbReference>
<dbReference type="Proteomes" id="UP000298049">
    <property type="component" value="Chromosome"/>
</dbReference>
<dbReference type="GO" id="GO:0006874">
    <property type="term" value="P:intracellular calcium ion homeostasis"/>
    <property type="evidence" value="ECO:0007669"/>
    <property type="project" value="TreeGrafter"/>
</dbReference>
<dbReference type="GO" id="GO:0008273">
    <property type="term" value="F:calcium, potassium:sodium antiporter activity"/>
    <property type="evidence" value="ECO:0007669"/>
    <property type="project" value="TreeGrafter"/>
</dbReference>
<name>A0A4P7XM92_9ALTE</name>
<dbReference type="NCBIfam" id="TIGR00367">
    <property type="entry name" value="calcium/sodium antiporter"/>
    <property type="match status" value="1"/>
</dbReference>
<keyword evidence="4 5" id="KW-0472">Membrane</keyword>
<keyword evidence="8" id="KW-1185">Reference proteome</keyword>
<evidence type="ECO:0000259" key="6">
    <source>
        <dbReference type="Pfam" id="PF01699"/>
    </source>
</evidence>
<dbReference type="EMBL" id="CP031093">
    <property type="protein sequence ID" value="QCF27754.1"/>
    <property type="molecule type" value="Genomic_DNA"/>
</dbReference>
<feature type="transmembrane region" description="Helical" evidence="5">
    <location>
        <begin position="76"/>
        <end position="94"/>
    </location>
</feature>
<proteinExistence type="predicted"/>
<reference evidence="7 8" key="1">
    <citation type="submission" date="2018-07" db="EMBL/GenBank/DDBJ databases">
        <title>Marsedoiliclastica nanhaica gen. nov. sp. nov., a novel marine hydrocarbonoclastic bacterium isolated from an in-situ enriched hydrocarbon-degrading consortium in deep-sea sediment.</title>
        <authorList>
            <person name="Dong C."/>
            <person name="Ma T."/>
            <person name="Liu R."/>
            <person name="Shao Z."/>
        </authorList>
    </citation>
    <scope>NUCLEOTIDE SEQUENCE [LARGE SCALE GENOMIC DNA]</scope>
    <source>
        <strain evidence="8">soil36-7</strain>
    </source>
</reference>
<dbReference type="KEGG" id="hmi:soil367_01185"/>
<dbReference type="GO" id="GO:0005886">
    <property type="term" value="C:plasma membrane"/>
    <property type="evidence" value="ECO:0007669"/>
    <property type="project" value="TreeGrafter"/>
</dbReference>
<dbReference type="Gene3D" id="1.20.1420.30">
    <property type="entry name" value="NCX, central ion-binding region"/>
    <property type="match status" value="1"/>
</dbReference>
<feature type="transmembrane region" description="Helical" evidence="5">
    <location>
        <begin position="272"/>
        <end position="292"/>
    </location>
</feature>
<accession>A0A4P7XM92</accession>
<dbReference type="InterPro" id="IPR044880">
    <property type="entry name" value="NCX_ion-bd_dom_sf"/>
</dbReference>
<feature type="transmembrane region" description="Helical" evidence="5">
    <location>
        <begin position="172"/>
        <end position="194"/>
    </location>
</feature>